<dbReference type="AlphaFoldDB" id="A0A5S9MF09"/>
<reference evidence="1 2" key="1">
    <citation type="submission" date="2019-12" db="EMBL/GenBank/DDBJ databases">
        <title>Full genome sequence of a Bacillus safensis strain isolated from commercially available natto in Indonesia.</title>
        <authorList>
            <person name="Yoshida M."/>
            <person name="Uomi M."/>
            <person name="Waturangi D."/>
            <person name="Ekaputri J.J."/>
            <person name="Setiamarga D.H.E."/>
        </authorList>
    </citation>
    <scope>NUCLEOTIDE SEQUENCE [LARGE SCALE GENOMIC DNA]</scope>
    <source>
        <strain evidence="1 2">IDN1</strain>
    </source>
</reference>
<dbReference type="EMBL" id="AP021906">
    <property type="protein sequence ID" value="BBP91618.1"/>
    <property type="molecule type" value="Genomic_DNA"/>
</dbReference>
<dbReference type="Proteomes" id="UP000464658">
    <property type="component" value="Chromosome"/>
</dbReference>
<accession>A0A5S9MF09</accession>
<evidence type="ECO:0000313" key="1">
    <source>
        <dbReference type="EMBL" id="BBP91618.1"/>
    </source>
</evidence>
<gene>
    <name evidence="1" type="ORF">BsIDN1_52360</name>
</gene>
<organism evidence="1 2">
    <name type="scientific">Bacillus safensis</name>
    <dbReference type="NCBI Taxonomy" id="561879"/>
    <lineage>
        <taxon>Bacteria</taxon>
        <taxon>Bacillati</taxon>
        <taxon>Bacillota</taxon>
        <taxon>Bacilli</taxon>
        <taxon>Bacillales</taxon>
        <taxon>Bacillaceae</taxon>
        <taxon>Bacillus</taxon>
    </lineage>
</organism>
<protein>
    <submittedName>
        <fullName evidence="1">Uncharacterized protein</fullName>
    </submittedName>
</protein>
<evidence type="ECO:0000313" key="2">
    <source>
        <dbReference type="Proteomes" id="UP000464658"/>
    </source>
</evidence>
<proteinExistence type="predicted"/>
<sequence length="66" mass="7980">MKIYKKKIPQAQLIEEEDTSVLKTHEDAILIFMGAGDIQKYLRAYEKKSLYKCLKKCRFTRHFFFF</sequence>
<name>A0A5S9MF09_BACIA</name>